<accession>A0A2S0MUK7</accession>
<feature type="domain" description="ABC transporter substrate-binding protein PnrA-like" evidence="2">
    <location>
        <begin position="84"/>
        <end position="310"/>
    </location>
</feature>
<dbReference type="GO" id="GO:0005886">
    <property type="term" value="C:plasma membrane"/>
    <property type="evidence" value="ECO:0007669"/>
    <property type="project" value="InterPro"/>
</dbReference>
<evidence type="ECO:0000313" key="3">
    <source>
        <dbReference type="EMBL" id="AVO39558.1"/>
    </source>
</evidence>
<dbReference type="PANTHER" id="PTHR43208">
    <property type="entry name" value="ABC TRANSPORTER SUBSTRATE-BINDING PROTEIN"/>
    <property type="match status" value="1"/>
</dbReference>
<dbReference type="InterPro" id="IPR006311">
    <property type="entry name" value="TAT_signal"/>
</dbReference>
<dbReference type="InterPro" id="IPR052910">
    <property type="entry name" value="ABC-Purine-Binding"/>
</dbReference>
<dbReference type="Gene3D" id="3.40.50.2300">
    <property type="match status" value="2"/>
</dbReference>
<evidence type="ECO:0000259" key="2">
    <source>
        <dbReference type="Pfam" id="PF02608"/>
    </source>
</evidence>
<dbReference type="PROSITE" id="PS51318">
    <property type="entry name" value="TAT"/>
    <property type="match status" value="1"/>
</dbReference>
<keyword evidence="1" id="KW-0732">Signal</keyword>
<name>A0A2S0MUK7_9RHOB</name>
<keyword evidence="4" id="KW-1185">Reference proteome</keyword>
<reference evidence="4" key="1">
    <citation type="submission" date="2018-03" db="EMBL/GenBank/DDBJ databases">
        <title>Genomic analysis of the strain SH-1 isolated from shrimp intestine.</title>
        <authorList>
            <person name="Kim Y.-S."/>
            <person name="Kim S.-E."/>
            <person name="Kim K.-H."/>
        </authorList>
    </citation>
    <scope>NUCLEOTIDE SEQUENCE [LARGE SCALE GENOMIC DNA]</scope>
    <source>
        <strain evidence="4">SH-1</strain>
    </source>
</reference>
<dbReference type="AlphaFoldDB" id="A0A2S0MUK7"/>
<organism evidence="3 4">
    <name type="scientific">Pukyongiella litopenaei</name>
    <dbReference type="NCBI Taxonomy" id="2605946"/>
    <lineage>
        <taxon>Bacteria</taxon>
        <taxon>Pseudomonadati</taxon>
        <taxon>Pseudomonadota</taxon>
        <taxon>Alphaproteobacteria</taxon>
        <taxon>Rhodobacterales</taxon>
        <taxon>Paracoccaceae</taxon>
        <taxon>Pukyongiella</taxon>
    </lineage>
</organism>
<dbReference type="EMBL" id="CP027665">
    <property type="protein sequence ID" value="AVO39558.1"/>
    <property type="molecule type" value="Genomic_DNA"/>
</dbReference>
<dbReference type="PANTHER" id="PTHR43208:SF1">
    <property type="entry name" value="ABC TRANSPORTER SUBSTRATE-BINDING PROTEIN"/>
    <property type="match status" value="1"/>
</dbReference>
<gene>
    <name evidence="3" type="ORF">C6Y53_00140</name>
</gene>
<evidence type="ECO:0000256" key="1">
    <source>
        <dbReference type="ARBA" id="ARBA00022729"/>
    </source>
</evidence>
<dbReference type="CDD" id="cd06304">
    <property type="entry name" value="PBP1_BmpA_Med_PnrA-like"/>
    <property type="match status" value="1"/>
</dbReference>
<dbReference type="InterPro" id="IPR003760">
    <property type="entry name" value="PnrA-like"/>
</dbReference>
<dbReference type="Pfam" id="PF02608">
    <property type="entry name" value="Bmp"/>
    <property type="match status" value="1"/>
</dbReference>
<dbReference type="Proteomes" id="UP000237655">
    <property type="component" value="Chromosome"/>
</dbReference>
<proteinExistence type="predicted"/>
<evidence type="ECO:0000313" key="4">
    <source>
        <dbReference type="Proteomes" id="UP000237655"/>
    </source>
</evidence>
<sequence length="370" mass="39917">MPPCRIGTFGSWRGRRKRLPSGKNSEIANQGVQRVIRSPKLSRRRMMAATGAAAGLATFGLPARAEGPLKVAGIYTVPVEQQWVSRIHKAALAAQDAGEIEYTFTENTANTDYSRVMREYAEGGHDLIIGEIFGVEAEAREVCADYPDKAFLMGSSFLPDGNNPNLAVFDNYIQDASYLSGIIAGSMTTSNNIGMVGGYPIPEVNRLMHAFMAGAREINPDIRFQVSFIGSWFDPPKAKETAFAMIENGADILYAERFGVSDAAQEKGILAIGNVIDTQADYPDTVVASAIWHFEPTLNAAIAAVRGGTFAADNYGVYSFMKEGGCSLAPYGTFEGKIPEAALKLVGEREAAIRDGSMTIEINDEEPTST</sequence>
<dbReference type="KEGG" id="thas:C6Y53_00140"/>
<protein>
    <submittedName>
        <fullName evidence="3">BMP family ABC transporter substrate-binding protein</fullName>
    </submittedName>
</protein>